<protein>
    <submittedName>
        <fullName evidence="2">Esterase/lipase family protein</fullName>
    </submittedName>
</protein>
<reference evidence="3" key="1">
    <citation type="journal article" date="2019" name="Int. J. Syst. Evol. Microbiol.">
        <title>The Global Catalogue of Microorganisms (GCM) 10K type strain sequencing project: providing services to taxonomists for standard genome sequencing and annotation.</title>
        <authorList>
            <consortium name="The Broad Institute Genomics Platform"/>
            <consortium name="The Broad Institute Genome Sequencing Center for Infectious Disease"/>
            <person name="Wu L."/>
            <person name="Ma J."/>
        </authorList>
    </citation>
    <scope>NUCLEOTIDE SEQUENCE [LARGE SCALE GENOMIC DNA]</scope>
    <source>
        <strain evidence="3">CCUG 52537</strain>
    </source>
</reference>
<accession>A0ABW3C1Q4</accession>
<sequence length="248" mass="27232">MDRRERALTPPSGLMPPPLGRFALEVKAVPELCRFVMKSRTHGLPKGDGHPVIVFPGFLAGDALTWPLRRRLTALGYWNAGWRFGTNLGLKPGLLVQMVHYVKSVHAGQKRKVSLVGWSLGGLYAREIAKRIPDRVRLIVTLGTPAARDLHANNAWRLYERLNDHTVDAPPIETNLMELPSVPVTAILTPFDGIVAPASADIGNGPTWETLKVGGTHIGLAWNADVLRIVAERLAQPDGSWAPYRSRA</sequence>
<gene>
    <name evidence="2" type="ORF">ACFQ00_08830</name>
</gene>
<proteinExistence type="predicted"/>
<dbReference type="InterPro" id="IPR012908">
    <property type="entry name" value="PGAP1-ab_dom-like"/>
</dbReference>
<dbReference type="RefSeq" id="WP_381489158.1">
    <property type="nucleotide sequence ID" value="NZ_JBHTIK010000005.1"/>
</dbReference>
<feature type="domain" description="GPI inositol-deacylase PGAP1-like alpha/beta" evidence="1">
    <location>
        <begin position="94"/>
        <end position="165"/>
    </location>
</feature>
<dbReference type="Pfam" id="PF07819">
    <property type="entry name" value="PGAP1"/>
    <property type="match status" value="1"/>
</dbReference>
<name>A0ABW3C1Q4_SPHXN</name>
<organism evidence="2 3">
    <name type="scientific">Sphingosinicella xenopeptidilytica</name>
    <dbReference type="NCBI Taxonomy" id="364098"/>
    <lineage>
        <taxon>Bacteria</taxon>
        <taxon>Pseudomonadati</taxon>
        <taxon>Pseudomonadota</taxon>
        <taxon>Alphaproteobacteria</taxon>
        <taxon>Sphingomonadales</taxon>
        <taxon>Sphingosinicellaceae</taxon>
        <taxon>Sphingosinicella</taxon>
    </lineage>
</organism>
<dbReference type="Proteomes" id="UP001597124">
    <property type="component" value="Unassembled WGS sequence"/>
</dbReference>
<dbReference type="SUPFAM" id="SSF53474">
    <property type="entry name" value="alpha/beta-Hydrolases"/>
    <property type="match status" value="1"/>
</dbReference>
<dbReference type="Gene3D" id="3.40.50.1820">
    <property type="entry name" value="alpha/beta hydrolase"/>
    <property type="match status" value="1"/>
</dbReference>
<evidence type="ECO:0000313" key="2">
    <source>
        <dbReference type="EMBL" id="MFD0848425.1"/>
    </source>
</evidence>
<dbReference type="EMBL" id="JBHTIK010000005">
    <property type="protein sequence ID" value="MFD0848425.1"/>
    <property type="molecule type" value="Genomic_DNA"/>
</dbReference>
<dbReference type="InterPro" id="IPR029058">
    <property type="entry name" value="AB_hydrolase_fold"/>
</dbReference>
<comment type="caution">
    <text evidence="2">The sequence shown here is derived from an EMBL/GenBank/DDBJ whole genome shotgun (WGS) entry which is preliminary data.</text>
</comment>
<evidence type="ECO:0000259" key="1">
    <source>
        <dbReference type="Pfam" id="PF07819"/>
    </source>
</evidence>
<evidence type="ECO:0000313" key="3">
    <source>
        <dbReference type="Proteomes" id="UP001597124"/>
    </source>
</evidence>
<keyword evidence="3" id="KW-1185">Reference proteome</keyword>